<proteinExistence type="predicted"/>
<evidence type="ECO:0000313" key="2">
    <source>
        <dbReference type="Proteomes" id="UP001367508"/>
    </source>
</evidence>
<dbReference type="EMBL" id="JAYMYQ010000004">
    <property type="protein sequence ID" value="KAK7339789.1"/>
    <property type="molecule type" value="Genomic_DNA"/>
</dbReference>
<name>A0AAN9LSU6_CANGL</name>
<sequence>MGSAQIVGLLCRLVWKRTKRTKEQSYSRTTSFYPDGGDLVHDDPAKEPWIHIRIQFGGVEYQHLMTVHIKQMCGKYLLLNFFHTNYIEYGTLIAQLLKGGEPAYIRGREREFRGDFPEIFGKNFLLCGEDLKDCGFLSLPKELLIFYKEDPEALAANSAWKKRRTLLRTSPGWCCSSTFCRL</sequence>
<reference evidence="1 2" key="1">
    <citation type="submission" date="2024-01" db="EMBL/GenBank/DDBJ databases">
        <title>The genomes of 5 underutilized Papilionoideae crops provide insights into root nodulation and disease resistanc.</title>
        <authorList>
            <person name="Jiang F."/>
        </authorList>
    </citation>
    <scope>NUCLEOTIDE SEQUENCE [LARGE SCALE GENOMIC DNA]</scope>
    <source>
        <strain evidence="1">LVBAO_FW01</strain>
        <tissue evidence="1">Leaves</tissue>
    </source>
</reference>
<dbReference type="AlphaFoldDB" id="A0AAN9LSU6"/>
<dbReference type="Proteomes" id="UP001367508">
    <property type="component" value="Unassembled WGS sequence"/>
</dbReference>
<organism evidence="1 2">
    <name type="scientific">Canavalia gladiata</name>
    <name type="common">Sword bean</name>
    <name type="synonym">Dolichos gladiatus</name>
    <dbReference type="NCBI Taxonomy" id="3824"/>
    <lineage>
        <taxon>Eukaryota</taxon>
        <taxon>Viridiplantae</taxon>
        <taxon>Streptophyta</taxon>
        <taxon>Embryophyta</taxon>
        <taxon>Tracheophyta</taxon>
        <taxon>Spermatophyta</taxon>
        <taxon>Magnoliopsida</taxon>
        <taxon>eudicotyledons</taxon>
        <taxon>Gunneridae</taxon>
        <taxon>Pentapetalae</taxon>
        <taxon>rosids</taxon>
        <taxon>fabids</taxon>
        <taxon>Fabales</taxon>
        <taxon>Fabaceae</taxon>
        <taxon>Papilionoideae</taxon>
        <taxon>50 kb inversion clade</taxon>
        <taxon>NPAAA clade</taxon>
        <taxon>indigoferoid/millettioid clade</taxon>
        <taxon>Phaseoleae</taxon>
        <taxon>Canavalia</taxon>
    </lineage>
</organism>
<gene>
    <name evidence="1" type="ORF">VNO77_20473</name>
</gene>
<accession>A0AAN9LSU6</accession>
<comment type="caution">
    <text evidence="1">The sequence shown here is derived from an EMBL/GenBank/DDBJ whole genome shotgun (WGS) entry which is preliminary data.</text>
</comment>
<keyword evidence="2" id="KW-1185">Reference proteome</keyword>
<evidence type="ECO:0000313" key="1">
    <source>
        <dbReference type="EMBL" id="KAK7339789.1"/>
    </source>
</evidence>
<protein>
    <submittedName>
        <fullName evidence="1">Uncharacterized protein</fullName>
    </submittedName>
</protein>